<keyword evidence="5" id="KW-1185">Reference proteome</keyword>
<dbReference type="PANTHER" id="PTHR46401:SF2">
    <property type="entry name" value="GLYCOSYLTRANSFERASE WBBK-RELATED"/>
    <property type="match status" value="1"/>
</dbReference>
<dbReference type="Pfam" id="PF13439">
    <property type="entry name" value="Glyco_transf_4"/>
    <property type="match status" value="1"/>
</dbReference>
<dbReference type="GO" id="GO:0009103">
    <property type="term" value="P:lipopolysaccharide biosynthetic process"/>
    <property type="evidence" value="ECO:0007669"/>
    <property type="project" value="TreeGrafter"/>
</dbReference>
<dbReference type="PANTHER" id="PTHR46401">
    <property type="entry name" value="GLYCOSYLTRANSFERASE WBBK-RELATED"/>
    <property type="match status" value="1"/>
</dbReference>
<reference evidence="4 5" key="1">
    <citation type="journal article" date="2014" name="Genome Announc.">
        <title>Draft Genome Sequence of Fervidicella metallireducens Strain AeBT, an Iron-Reducing Thermoanaerobe from the Great Artesian Basin.</title>
        <authorList>
            <person name="Patel B.K."/>
        </authorList>
    </citation>
    <scope>NUCLEOTIDE SEQUENCE [LARGE SCALE GENOMIC DNA]</scope>
    <source>
        <strain evidence="4 5">AeB</strain>
    </source>
</reference>
<feature type="domain" description="Glycosyltransferase subfamily 4-like N-terminal" evidence="3">
    <location>
        <begin position="62"/>
        <end position="168"/>
    </location>
</feature>
<accession>A0A017RYB6</accession>
<name>A0A017RYB6_9CLOT</name>
<dbReference type="AlphaFoldDB" id="A0A017RYB6"/>
<dbReference type="STRING" id="1403537.Q428_00320"/>
<dbReference type="FunFam" id="3.40.50.2000:FF:000119">
    <property type="entry name" value="Glycosyl transferase group 1"/>
    <property type="match status" value="1"/>
</dbReference>
<evidence type="ECO:0000259" key="3">
    <source>
        <dbReference type="Pfam" id="PF13439"/>
    </source>
</evidence>
<evidence type="ECO:0000313" key="5">
    <source>
        <dbReference type="Proteomes" id="UP000019681"/>
    </source>
</evidence>
<sequence length="377" mass="43457">MNIGIDARAARWYRGTGIGTYTYQLIYNINLMDKYNKYLLFLPDENISDINPGENIDIRLISEDRKDNFWEEVDIPNILTNTKIDIYHVPQNGIGLPREKSCPFVITLHDIIPYKLPETVGPQYLDIYTREIPEIIPLCDSIITVSEYSKKDIAKALNFPLEKIYVTHLAAEDIYYPRNKKLCKALIKSKYDIDEKFILYVGGFSPRKNIMGLIEAFSIIKPKLKEKYFLVILGKKGRSYYDYRDLAYKLNIKEDVIFPGYIPVDELPIFYNAADIFCYPSLYEGFGLPPLEAMACGTPTIASNVTSIPEVLGDDALYINPFDVRDISEKLFLLIEDSDFRNSLSFKGLKRSTMFSWKKTAIETIEAYCKTIAEYKK</sequence>
<organism evidence="4 5">
    <name type="scientific">Fervidicella metallireducens AeB</name>
    <dbReference type="NCBI Taxonomy" id="1403537"/>
    <lineage>
        <taxon>Bacteria</taxon>
        <taxon>Bacillati</taxon>
        <taxon>Bacillota</taxon>
        <taxon>Clostridia</taxon>
        <taxon>Eubacteriales</taxon>
        <taxon>Clostridiaceae</taxon>
        <taxon>Fervidicella</taxon>
    </lineage>
</organism>
<keyword evidence="1 4" id="KW-0808">Transferase</keyword>
<evidence type="ECO:0000259" key="2">
    <source>
        <dbReference type="Pfam" id="PF00534"/>
    </source>
</evidence>
<dbReference type="GO" id="GO:0016757">
    <property type="term" value="F:glycosyltransferase activity"/>
    <property type="evidence" value="ECO:0007669"/>
    <property type="project" value="InterPro"/>
</dbReference>
<dbReference type="CDD" id="cd03809">
    <property type="entry name" value="GT4_MtfB-like"/>
    <property type="match status" value="1"/>
</dbReference>
<proteinExistence type="predicted"/>
<dbReference type="InterPro" id="IPR028098">
    <property type="entry name" value="Glyco_trans_4-like_N"/>
</dbReference>
<dbReference type="Pfam" id="PF00534">
    <property type="entry name" value="Glycos_transf_1"/>
    <property type="match status" value="1"/>
</dbReference>
<dbReference type="SUPFAM" id="SSF53756">
    <property type="entry name" value="UDP-Glycosyltransferase/glycogen phosphorylase"/>
    <property type="match status" value="1"/>
</dbReference>
<evidence type="ECO:0000256" key="1">
    <source>
        <dbReference type="ARBA" id="ARBA00022679"/>
    </source>
</evidence>
<gene>
    <name evidence="4" type="ORF">Q428_00320</name>
</gene>
<dbReference type="RefSeq" id="WP_035377111.1">
    <property type="nucleotide sequence ID" value="NZ_AZQP01000001.1"/>
</dbReference>
<feature type="domain" description="Glycosyl transferase family 1" evidence="2">
    <location>
        <begin position="193"/>
        <end position="347"/>
    </location>
</feature>
<protein>
    <submittedName>
        <fullName evidence="4">Glycosyl transferase</fullName>
    </submittedName>
</protein>
<dbReference type="OrthoDB" id="9797829at2"/>
<dbReference type="Gene3D" id="3.40.50.2000">
    <property type="entry name" value="Glycogen Phosphorylase B"/>
    <property type="match status" value="2"/>
</dbReference>
<dbReference type="EMBL" id="AZQP01000001">
    <property type="protein sequence ID" value="EYE89778.1"/>
    <property type="molecule type" value="Genomic_DNA"/>
</dbReference>
<evidence type="ECO:0000313" key="4">
    <source>
        <dbReference type="EMBL" id="EYE89778.1"/>
    </source>
</evidence>
<dbReference type="Proteomes" id="UP000019681">
    <property type="component" value="Unassembled WGS sequence"/>
</dbReference>
<dbReference type="InterPro" id="IPR001296">
    <property type="entry name" value="Glyco_trans_1"/>
</dbReference>
<comment type="caution">
    <text evidence="4">The sequence shown here is derived from an EMBL/GenBank/DDBJ whole genome shotgun (WGS) entry which is preliminary data.</text>
</comment>